<sequence length="297" mass="34761">MDKNLMNKITEQLQAYINEQEKMGGTPNEEILNRFLGDIITFQNETPIANFKRFTPDQMYQMLNDPLGKKCPVKLRKLSDSEIEEIPFIKQALYLLRSLSEKELKLTPQGYIPPKLVTELYDMGLSDWSSDYYKQKLESRVEVVQVLRIALKECGFIKVRCGKMSLTTKGGKMLKDYNALLHALMIFLLLDFNAGYFDLYNDIEIGNVGRLYSLWLLHRYGDTWRHKKFYAEAYFKAFPGLSPSACYELRTFDRVFHYIGLCDINKTEKDRGIDFGSKTRKREILDKIFTFIEPQNK</sequence>
<reference evidence="1 2" key="1">
    <citation type="journal article" date="2022" name="Int. J. Syst. Evol. Microbiol.">
        <title>Prevotella herbatica sp. nov., a plant polysaccharide-decomposing anaerobic bacterium isolated from a methanogenic reactor.</title>
        <authorList>
            <person name="Uek A."/>
            <person name="Tonouchi A."/>
            <person name="Kaku N."/>
            <person name="Ueki K."/>
        </authorList>
    </citation>
    <scope>NUCLEOTIDE SEQUENCE [LARGE SCALE GENOMIC DNA]</scope>
    <source>
        <strain evidence="1 2">WR041</strain>
    </source>
</reference>
<evidence type="ECO:0000313" key="1">
    <source>
        <dbReference type="EMBL" id="BCS86429.1"/>
    </source>
</evidence>
<dbReference type="EMBL" id="AP024484">
    <property type="protein sequence ID" value="BCS86429.1"/>
    <property type="molecule type" value="Genomic_DNA"/>
</dbReference>
<dbReference type="Proteomes" id="UP001319045">
    <property type="component" value="Chromosome"/>
</dbReference>
<gene>
    <name evidence="1" type="ORF">prwr041_23220</name>
</gene>
<evidence type="ECO:0000313" key="2">
    <source>
        <dbReference type="Proteomes" id="UP001319045"/>
    </source>
</evidence>
<name>A0ABM7P0X3_9BACT</name>
<accession>A0ABM7P0X3</accession>
<keyword evidence="2" id="KW-1185">Reference proteome</keyword>
<proteinExistence type="predicted"/>
<protein>
    <submittedName>
        <fullName evidence="1">Uncharacterized protein</fullName>
    </submittedName>
</protein>
<organism evidence="1 2">
    <name type="scientific">Prevotella herbatica</name>
    <dbReference type="NCBI Taxonomy" id="2801997"/>
    <lineage>
        <taxon>Bacteria</taxon>
        <taxon>Pseudomonadati</taxon>
        <taxon>Bacteroidota</taxon>
        <taxon>Bacteroidia</taxon>
        <taxon>Bacteroidales</taxon>
        <taxon>Prevotellaceae</taxon>
        <taxon>Prevotella</taxon>
    </lineage>
</organism>